<dbReference type="PROSITE" id="PS51257">
    <property type="entry name" value="PROKAR_LIPOPROTEIN"/>
    <property type="match status" value="1"/>
</dbReference>
<dbReference type="Pfam" id="PF11218">
    <property type="entry name" value="DUF3011"/>
    <property type="match status" value="1"/>
</dbReference>
<feature type="chain" id="PRO_5012415893" description="DUF3011 domain-containing protein" evidence="1">
    <location>
        <begin position="21"/>
        <end position="125"/>
    </location>
</feature>
<keyword evidence="1" id="KW-0732">Signal</keyword>
<evidence type="ECO:0000313" key="3">
    <source>
        <dbReference type="Proteomes" id="UP000191133"/>
    </source>
</evidence>
<protein>
    <recommendedName>
        <fullName evidence="4">DUF3011 domain-containing protein</fullName>
    </recommendedName>
</protein>
<reference evidence="3" key="1">
    <citation type="submission" date="2016-10" db="EMBL/GenBank/DDBJ databases">
        <authorList>
            <person name="Varghese N."/>
        </authorList>
    </citation>
    <scope>NUCLEOTIDE SEQUENCE [LARGE SCALE GENOMIC DNA]</scope>
    <source>
        <strain evidence="3">92MFCol6.1</strain>
    </source>
</reference>
<sequence>MKHVCALMLLAATLTGCSSIGGYPDFSGGIGYPSHEPAYPRYPAYPSPVQTHRGDSSSEVVSCSSRDQRRAHCHVQVSQKDSVHLINRESHASCLQGRDWGVDRGTIWVDNGCRATFRIERYYWR</sequence>
<evidence type="ECO:0008006" key="4">
    <source>
        <dbReference type="Google" id="ProtNLM"/>
    </source>
</evidence>
<organism evidence="2 3">
    <name type="scientific">Stenotrophomonas indicatrix</name>
    <dbReference type="NCBI Taxonomy" id="2045451"/>
    <lineage>
        <taxon>Bacteria</taxon>
        <taxon>Pseudomonadati</taxon>
        <taxon>Pseudomonadota</taxon>
        <taxon>Gammaproteobacteria</taxon>
        <taxon>Lysobacterales</taxon>
        <taxon>Lysobacteraceae</taxon>
        <taxon>Stenotrophomonas</taxon>
    </lineage>
</organism>
<accession>A0A1W1H326</accession>
<dbReference type="EMBL" id="FWEU01000005">
    <property type="protein sequence ID" value="SLM25901.1"/>
    <property type="molecule type" value="Genomic_DNA"/>
</dbReference>
<feature type="signal peptide" evidence="1">
    <location>
        <begin position="1"/>
        <end position="20"/>
    </location>
</feature>
<dbReference type="Proteomes" id="UP000191133">
    <property type="component" value="Unassembled WGS sequence"/>
</dbReference>
<dbReference type="AlphaFoldDB" id="A0A1W1H326"/>
<name>A0A1W1H326_9GAMM</name>
<gene>
    <name evidence="2" type="ORF">SAMN04488690_3656</name>
</gene>
<dbReference type="InterPro" id="IPR021381">
    <property type="entry name" value="DUF3011"/>
</dbReference>
<evidence type="ECO:0000313" key="2">
    <source>
        <dbReference type="EMBL" id="SLM25901.1"/>
    </source>
</evidence>
<dbReference type="RefSeq" id="WP_080150348.1">
    <property type="nucleotide sequence ID" value="NZ_FWEU01000005.1"/>
</dbReference>
<proteinExistence type="predicted"/>
<evidence type="ECO:0000256" key="1">
    <source>
        <dbReference type="SAM" id="SignalP"/>
    </source>
</evidence>